<dbReference type="Proteomes" id="UP000245383">
    <property type="component" value="Unassembled WGS sequence"/>
</dbReference>
<proteinExistence type="inferred from homology"/>
<dbReference type="Gene3D" id="1.20.1690.10">
    <property type="entry name" value="V-type ATP synthase subunit C domain"/>
    <property type="match status" value="2"/>
</dbReference>
<dbReference type="Pfam" id="PF01992">
    <property type="entry name" value="vATP-synt_AC39"/>
    <property type="match status" value="1"/>
</dbReference>
<accession>A0A2T9Z027</accession>
<evidence type="ECO:0000256" key="6">
    <source>
        <dbReference type="PIRNR" id="PIRNR018497"/>
    </source>
</evidence>
<dbReference type="InterPro" id="IPR036079">
    <property type="entry name" value="ATPase_csu/dsu_sf"/>
</dbReference>
<dbReference type="OrthoDB" id="10250083at2759"/>
<keyword evidence="3 6" id="KW-0375">Hydrogen ion transport</keyword>
<dbReference type="Gene3D" id="1.10.132.50">
    <property type="entry name" value="ATP synthase (C/AC39) subunit, domain 3"/>
    <property type="match status" value="1"/>
</dbReference>
<dbReference type="AlphaFoldDB" id="A0A2T9Z027"/>
<dbReference type="InterPro" id="IPR002843">
    <property type="entry name" value="ATPase_V0-cplx_csu/dsu"/>
</dbReference>
<dbReference type="FunFam" id="1.20.1690.10:FF:000001">
    <property type="entry name" value="V-type proton ATPase subunit"/>
    <property type="match status" value="1"/>
</dbReference>
<gene>
    <name evidence="7" type="ORF">BB561_000274</name>
</gene>
<name>A0A2T9Z027_9FUNG</name>
<sequence>MNELYFNVEHGYLEGIVRGYRNAFLTSQQYNNLTQCESIEDLRTQLSTTDYGSILQNEPSPISTLTILTKLKETLVREFKYLKENSTGEASRFLTYMTYGYMIDNVILIITGTLHERDTHELLEKCHPLGWFDSMPALCIATNVQELYNTVLIDSPIAPYFAECLNAEDLNEINIEVIRNTLYKAYLLDFYTYSTTELDSTTAHIMANILKFEADCRTISITINSFGTELTKDDRKKLYPNIGSLYPEIQSRLVHTDDIDQVKFILESYPAYKTLLNSDQTGNGMFRSLSFEESCFEQEVILNKDAYEQQYHFGIFFAWLKLKEQEIRNIVWIAECISLKNKDRINNYIPIY</sequence>
<keyword evidence="8" id="KW-1185">Reference proteome</keyword>
<comment type="subunit">
    <text evidence="6">V-ATPase is a heteromultimeric enzyme made up of two complexes: the ATP-hydrolytic V1 complex and the proton translocation V0 complex.</text>
</comment>
<dbReference type="PANTHER" id="PTHR11028">
    <property type="entry name" value="VACUOLAR ATP SYNTHASE SUBUNIT AC39"/>
    <property type="match status" value="1"/>
</dbReference>
<dbReference type="InterPro" id="IPR035067">
    <property type="entry name" value="V-type_ATPase_csu/dsu"/>
</dbReference>
<evidence type="ECO:0000313" key="8">
    <source>
        <dbReference type="Proteomes" id="UP000245383"/>
    </source>
</evidence>
<reference evidence="7 8" key="1">
    <citation type="journal article" date="2018" name="MBio">
        <title>Comparative Genomics Reveals the Core Gene Toolbox for the Fungus-Insect Symbiosis.</title>
        <authorList>
            <person name="Wang Y."/>
            <person name="Stata M."/>
            <person name="Wang W."/>
            <person name="Stajich J.E."/>
            <person name="White M.M."/>
            <person name="Moncalvo J.M."/>
        </authorList>
    </citation>
    <scope>NUCLEOTIDE SEQUENCE [LARGE SCALE GENOMIC DNA]</scope>
    <source>
        <strain evidence="7 8">SWE-8-4</strain>
    </source>
</reference>
<dbReference type="PIRSF" id="PIRSF018497">
    <property type="entry name" value="V-ATP_synth_D"/>
    <property type="match status" value="1"/>
</dbReference>
<keyword evidence="2 6" id="KW-0813">Transport</keyword>
<evidence type="ECO:0000256" key="4">
    <source>
        <dbReference type="ARBA" id="ARBA00023065"/>
    </source>
</evidence>
<dbReference type="GO" id="GO:0033179">
    <property type="term" value="C:proton-transporting V-type ATPase, V0 domain"/>
    <property type="evidence" value="ECO:0007669"/>
    <property type="project" value="InterPro"/>
</dbReference>
<dbReference type="STRING" id="133385.A0A2T9Z027"/>
<organism evidence="7 8">
    <name type="scientific">Smittium simulii</name>
    <dbReference type="NCBI Taxonomy" id="133385"/>
    <lineage>
        <taxon>Eukaryota</taxon>
        <taxon>Fungi</taxon>
        <taxon>Fungi incertae sedis</taxon>
        <taxon>Zoopagomycota</taxon>
        <taxon>Kickxellomycotina</taxon>
        <taxon>Harpellomycetes</taxon>
        <taxon>Harpellales</taxon>
        <taxon>Legeriomycetaceae</taxon>
        <taxon>Smittium</taxon>
    </lineage>
</organism>
<comment type="caution">
    <text evidence="7">The sequence shown here is derived from an EMBL/GenBank/DDBJ whole genome shotgun (WGS) entry which is preliminary data.</text>
</comment>
<dbReference type="FunFam" id="1.20.1690.10:FF:000003">
    <property type="entry name" value="V-type proton ATPase subunit"/>
    <property type="match status" value="1"/>
</dbReference>
<evidence type="ECO:0000256" key="2">
    <source>
        <dbReference type="ARBA" id="ARBA00022448"/>
    </source>
</evidence>
<dbReference type="InterPro" id="IPR016727">
    <property type="entry name" value="ATPase_V0-cplx_dsu"/>
</dbReference>
<keyword evidence="4 6" id="KW-0406">Ion transport</keyword>
<dbReference type="EMBL" id="MBFR01000006">
    <property type="protein sequence ID" value="PVU97884.1"/>
    <property type="molecule type" value="Genomic_DNA"/>
</dbReference>
<dbReference type="GO" id="GO:0046961">
    <property type="term" value="F:proton-transporting ATPase activity, rotational mechanism"/>
    <property type="evidence" value="ECO:0007669"/>
    <property type="project" value="InterPro"/>
</dbReference>
<evidence type="ECO:0000256" key="5">
    <source>
        <dbReference type="ARBA" id="ARBA00059115"/>
    </source>
</evidence>
<evidence type="ECO:0000313" key="7">
    <source>
        <dbReference type="EMBL" id="PVU97884.1"/>
    </source>
</evidence>
<dbReference type="InterPro" id="IPR044911">
    <property type="entry name" value="V-type_ATPase_csu/dsu_dom_3"/>
</dbReference>
<comment type="function">
    <text evidence="5 6">Subunit of the V0 complex of vacuolar(H+)-ATPase (V-ATPase), a multisubunit enzyme composed of a peripheral complex (V1) that hydrolyzes ATP and a membrane integral complex (V0) that translocates protons. V-ATPase is responsible for acidifying and maintaining the pH of intracellular compartments. This subunit is a non-integral membrane component of the membrane pore domain and is required for proper assembly of the V0 sector. Might be involved in the regulated assembly of V1 subunits onto the membrane sector or alternatively may prevent the passage of protons through V0 pores.</text>
</comment>
<comment type="similarity">
    <text evidence="1 6">Belongs to the V-ATPase V0D/AC39 subunit family.</text>
</comment>
<protein>
    <recommendedName>
        <fullName evidence="6">V-type proton ATPase subunit</fullName>
    </recommendedName>
</protein>
<evidence type="ECO:0000256" key="3">
    <source>
        <dbReference type="ARBA" id="ARBA00022781"/>
    </source>
</evidence>
<evidence type="ECO:0000256" key="1">
    <source>
        <dbReference type="ARBA" id="ARBA00006709"/>
    </source>
</evidence>
<dbReference type="SUPFAM" id="SSF103486">
    <property type="entry name" value="V-type ATP synthase subunit C"/>
    <property type="match status" value="1"/>
</dbReference>